<dbReference type="SUPFAM" id="SSF52266">
    <property type="entry name" value="SGNH hydrolase"/>
    <property type="match status" value="1"/>
</dbReference>
<organism evidence="1 2">
    <name type="scientific">Tanticharoenia sakaeratensis NBRC 103193</name>
    <dbReference type="NCBI Taxonomy" id="1231623"/>
    <lineage>
        <taxon>Bacteria</taxon>
        <taxon>Pseudomonadati</taxon>
        <taxon>Pseudomonadota</taxon>
        <taxon>Alphaproteobacteria</taxon>
        <taxon>Acetobacterales</taxon>
        <taxon>Acetobacteraceae</taxon>
        <taxon>Tanticharoenia</taxon>
    </lineage>
</organism>
<keyword evidence="2" id="KW-1185">Reference proteome</keyword>
<dbReference type="SUPFAM" id="SSF56784">
    <property type="entry name" value="HAD-like"/>
    <property type="match status" value="1"/>
</dbReference>
<comment type="caution">
    <text evidence="1">The sequence shown here is derived from an EMBL/GenBank/DDBJ whole genome shotgun (WGS) entry which is preliminary data.</text>
</comment>
<dbReference type="AlphaFoldDB" id="A0A0D6MNG9"/>
<reference evidence="1 2" key="1">
    <citation type="submission" date="2012-10" db="EMBL/GenBank/DDBJ databases">
        <title>Genome sequencing of Tanticharoenia sakaeratensis NBRC 103193.</title>
        <authorList>
            <person name="Azuma Y."/>
            <person name="Hadano H."/>
            <person name="Hirakawa H."/>
            <person name="Matsushita K."/>
        </authorList>
    </citation>
    <scope>NUCLEOTIDE SEQUENCE [LARGE SCALE GENOMIC DNA]</scope>
    <source>
        <strain evidence="1 2">NBRC 103193</strain>
    </source>
</reference>
<gene>
    <name evidence="1" type="ORF">Tasa_031_036</name>
</gene>
<protein>
    <recommendedName>
        <fullName evidence="3">FkbH like protein</fullName>
    </recommendedName>
</protein>
<dbReference type="NCBIfam" id="TIGR01681">
    <property type="entry name" value="HAD-SF-IIIC"/>
    <property type="match status" value="1"/>
</dbReference>
<dbReference type="NCBIfam" id="TIGR01686">
    <property type="entry name" value="FkbH"/>
    <property type="match status" value="1"/>
</dbReference>
<evidence type="ECO:0008006" key="3">
    <source>
        <dbReference type="Google" id="ProtNLM"/>
    </source>
</evidence>
<proteinExistence type="predicted"/>
<sequence>MTEAVRLVIWDLDETFWKGTITEGGVQEDSHFGHIVEALAKRGIISSICSKNDFDRAREVLERMGVWQYFVFPSINWEPKGARIAHIVEQVQLRAPTILFIDDNPMNLEEAKFVVPGLQVADETIIPTMLDNPLFAGKDDPSMKRLADYRLLETKSEAQEAIGGDTHAFLRDSRIRVELEYDIEKHIDRVIELINRTNQLNFTKIRLPDDQEAARAEVRAMTEGYDCHTGLVRVRDRFGDYGYVGFFLQRKGAGYNTLQHFCFSCRTLGMSVETWIYRQLGRPELTVQGEVISDIFDESNPCDWISYYQEGQDDAQAEIAGEGGILLCGGCDLEAVAHYVQPVTRNFRLFANTIRHGGEIRRDHSTIVACSAAPLPQGVSDCLEQSGYTQDDLSLDYASGAYSLVVFSFWGDLYYRTYRQYGGDAVLTYTPSNLGYNDVLSFYEPDLRGRGVPDSGIAAFRYAKANLIHNGPSDEKLFLGNLRRILSAIPPTTQIVLLAATERQLEPAILQRHRTFNGWLEAAWREFDNVAVLPIETFIEDDAEQVTSTHFTRPVYQRLAARLKSYYREIERQAAQTTMTAETTETVAAE</sequence>
<dbReference type="InterPro" id="IPR010037">
    <property type="entry name" value="FkbH_domain"/>
</dbReference>
<dbReference type="Gene3D" id="3.40.50.1000">
    <property type="entry name" value="HAD superfamily/HAD-like"/>
    <property type="match status" value="1"/>
</dbReference>
<accession>A0A0D6MNG9</accession>
<dbReference type="OrthoDB" id="323926at2"/>
<evidence type="ECO:0000313" key="2">
    <source>
        <dbReference type="Proteomes" id="UP000032679"/>
    </source>
</evidence>
<dbReference type="InterPro" id="IPR036412">
    <property type="entry name" value="HAD-like_sf"/>
</dbReference>
<evidence type="ECO:0000313" key="1">
    <source>
        <dbReference type="EMBL" id="GAN54818.1"/>
    </source>
</evidence>
<dbReference type="EMBL" id="BALE01000031">
    <property type="protein sequence ID" value="GAN54818.1"/>
    <property type="molecule type" value="Genomic_DNA"/>
</dbReference>
<dbReference type="InterPro" id="IPR010033">
    <property type="entry name" value="HAD_SF_ppase_IIIC"/>
</dbReference>
<name>A0A0D6MNG9_9PROT</name>
<dbReference type="Proteomes" id="UP000032679">
    <property type="component" value="Unassembled WGS sequence"/>
</dbReference>
<dbReference type="RefSeq" id="WP_048849448.1">
    <property type="nucleotide sequence ID" value="NZ_BALE01000031.1"/>
</dbReference>
<dbReference type="InterPro" id="IPR023214">
    <property type="entry name" value="HAD_sf"/>
</dbReference>
<dbReference type="STRING" id="1231623.Tasa_031_036"/>